<comment type="caution">
    <text evidence="2">The sequence shown here is derived from an EMBL/GenBank/DDBJ whole genome shotgun (WGS) entry which is preliminary data.</text>
</comment>
<gene>
    <name evidence="2" type="ORF">CO174_03670</name>
</gene>
<keyword evidence="1" id="KW-0472">Membrane</keyword>
<organism evidence="2 3">
    <name type="scientific">Candidatus Uhrbacteria bacterium CG_4_9_14_3_um_filter_50_9</name>
    <dbReference type="NCBI Taxonomy" id="1975035"/>
    <lineage>
        <taxon>Bacteria</taxon>
        <taxon>Candidatus Uhriibacteriota</taxon>
    </lineage>
</organism>
<name>A0A2M7XBS5_9BACT</name>
<keyword evidence="1" id="KW-1133">Transmembrane helix</keyword>
<feature type="transmembrane region" description="Helical" evidence="1">
    <location>
        <begin position="17"/>
        <end position="36"/>
    </location>
</feature>
<proteinExistence type="predicted"/>
<reference evidence="3" key="1">
    <citation type="submission" date="2017-09" db="EMBL/GenBank/DDBJ databases">
        <title>Depth-based differentiation of microbial function through sediment-hosted aquifers and enrichment of novel symbionts in the deep terrestrial subsurface.</title>
        <authorList>
            <person name="Probst A.J."/>
            <person name="Ladd B."/>
            <person name="Jarett J.K."/>
            <person name="Geller-Mcgrath D.E."/>
            <person name="Sieber C.M.K."/>
            <person name="Emerson J.B."/>
            <person name="Anantharaman K."/>
            <person name="Thomas B.C."/>
            <person name="Malmstrom R."/>
            <person name="Stieglmeier M."/>
            <person name="Klingl A."/>
            <person name="Woyke T."/>
            <person name="Ryan C.M."/>
            <person name="Banfield J.F."/>
        </authorList>
    </citation>
    <scope>NUCLEOTIDE SEQUENCE [LARGE SCALE GENOMIC DNA]</scope>
</reference>
<dbReference type="Proteomes" id="UP000229385">
    <property type="component" value="Unassembled WGS sequence"/>
</dbReference>
<sequence length="115" mass="12846">MPPRPQRITPLNPKQKAAFWLGIVLAVLIIIVGWFITLREVVNEEVPFIQGQLDTALDGVVQELVELGTETQEGTAQTKHDVKLLLEVYQARLEGEPLDEALIEELKQTTSATDE</sequence>
<dbReference type="EMBL" id="PFWU01000043">
    <property type="protein sequence ID" value="PJA45325.1"/>
    <property type="molecule type" value="Genomic_DNA"/>
</dbReference>
<dbReference type="AlphaFoldDB" id="A0A2M7XBS5"/>
<evidence type="ECO:0000256" key="1">
    <source>
        <dbReference type="SAM" id="Phobius"/>
    </source>
</evidence>
<keyword evidence="1" id="KW-0812">Transmembrane</keyword>
<evidence type="ECO:0000313" key="3">
    <source>
        <dbReference type="Proteomes" id="UP000229385"/>
    </source>
</evidence>
<evidence type="ECO:0000313" key="2">
    <source>
        <dbReference type="EMBL" id="PJA45325.1"/>
    </source>
</evidence>
<protein>
    <submittedName>
        <fullName evidence="2">Uncharacterized protein</fullName>
    </submittedName>
</protein>
<accession>A0A2M7XBS5</accession>